<keyword evidence="2" id="KW-0560">Oxidoreductase</keyword>
<sequence length="109" mass="11652">MTEFAFRATDDLVTLINVFEVEPDKHQELLGVLNEGLEKVIRHRPGFVSGTTLAGKDGSRVVNVAQWRSLADIEATMADPAAQEYGRKSAALGKPAPGVYSVASVVTAP</sequence>
<dbReference type="Pfam" id="PF03992">
    <property type="entry name" value="ABM"/>
    <property type="match status" value="1"/>
</dbReference>
<dbReference type="Gene3D" id="3.30.70.100">
    <property type="match status" value="1"/>
</dbReference>
<evidence type="ECO:0000259" key="1">
    <source>
        <dbReference type="PROSITE" id="PS51725"/>
    </source>
</evidence>
<dbReference type="AlphaFoldDB" id="A0A068CMG3"/>
<dbReference type="GO" id="GO:0004497">
    <property type="term" value="F:monooxygenase activity"/>
    <property type="evidence" value="ECO:0007669"/>
    <property type="project" value="UniProtKB-KW"/>
</dbReference>
<evidence type="ECO:0000313" key="2">
    <source>
        <dbReference type="EMBL" id="AID21778.1"/>
    </source>
</evidence>
<dbReference type="PROSITE" id="PS51725">
    <property type="entry name" value="ABM"/>
    <property type="match status" value="1"/>
</dbReference>
<gene>
    <name evidence="2" type="primary">mpz8</name>
</gene>
<organism evidence="2">
    <name type="scientific">Streptomyces sp. SpC080624SC-11</name>
    <dbReference type="NCBI Taxonomy" id="663935"/>
    <lineage>
        <taxon>Bacteria</taxon>
        <taxon>Bacillati</taxon>
        <taxon>Actinomycetota</taxon>
        <taxon>Actinomycetes</taxon>
        <taxon>Kitasatosporales</taxon>
        <taxon>Streptomycetaceae</taxon>
        <taxon>Streptomyces</taxon>
    </lineage>
</organism>
<reference evidence="2" key="1">
    <citation type="journal article" date="2014" name="PLoS ONE">
        <title>Genome-based discovery of a novel membrane-bound 1,6-dihydroxyphenazine prenyltransferase from a marine actinomycete.</title>
        <authorList>
            <person name="Zeyhle P."/>
            <person name="Bauer J.S."/>
            <person name="Kalinowski J."/>
            <person name="Shin-Ya K."/>
            <person name="Gross H."/>
            <person name="Heide L."/>
        </authorList>
    </citation>
    <scope>NUCLEOTIDE SEQUENCE</scope>
    <source>
        <strain evidence="2">SpC080624SC-11</strain>
    </source>
</reference>
<accession>A0A068CMG3</accession>
<proteinExistence type="predicted"/>
<dbReference type="EMBL" id="KF808339">
    <property type="protein sequence ID" value="AID21778.1"/>
    <property type="molecule type" value="Genomic_DNA"/>
</dbReference>
<keyword evidence="2" id="KW-0503">Monooxygenase</keyword>
<protein>
    <submittedName>
        <fullName evidence="2">Putative monooxygenase</fullName>
    </submittedName>
</protein>
<dbReference type="InterPro" id="IPR011008">
    <property type="entry name" value="Dimeric_a/b-barrel"/>
</dbReference>
<name>A0A068CMG3_9ACTN</name>
<dbReference type="InterPro" id="IPR007138">
    <property type="entry name" value="ABM_dom"/>
</dbReference>
<feature type="domain" description="ABM" evidence="1">
    <location>
        <begin position="13"/>
        <end position="103"/>
    </location>
</feature>
<dbReference type="SUPFAM" id="SSF54909">
    <property type="entry name" value="Dimeric alpha+beta barrel"/>
    <property type="match status" value="1"/>
</dbReference>